<dbReference type="GO" id="GO:0008360">
    <property type="term" value="P:regulation of cell shape"/>
    <property type="evidence" value="ECO:0007669"/>
    <property type="project" value="UniProtKB-UniRule"/>
</dbReference>
<dbReference type="EMBL" id="CP002105">
    <property type="protein sequence ID" value="ADL12706.1"/>
    <property type="molecule type" value="Genomic_DNA"/>
</dbReference>
<dbReference type="InterPro" id="IPR036366">
    <property type="entry name" value="PGBDSf"/>
</dbReference>
<dbReference type="Pfam" id="PF03734">
    <property type="entry name" value="YkuD"/>
    <property type="match status" value="1"/>
</dbReference>
<dbReference type="OrthoDB" id="9787225at2"/>
<sequence>MSLKKISILLIVMLFIFSSSVLAEDAETSCSCQEYRQLKLTESRMEGNDIWELQRELKKLGFYDQQLNSTYNWSTYLAVKEFQKANDLPTTGVVNESIWQQIAHKLKKGEKITEASSDDLEAPEGEVFLLIDTYKKKMTVYSDGEPYHEFPVAVGKPSTKSPIGEWAIIAKDAHWGGGFGVRWMRLNVPWGIFGIHGTNKPGSIGTAASHGCIRMYNRHVKILYSWVDIGTRVKIIGKRDPIKITHNLRPGQTGKDVLLFQEKLREYGFDPGYTDGRFGDSTEKAIKEFKYIYGLQDDLTADQNTFYILNLK</sequence>
<dbReference type="GO" id="GO:0016757">
    <property type="term" value="F:glycosyltransferase activity"/>
    <property type="evidence" value="ECO:0007669"/>
    <property type="project" value="UniProtKB-KW"/>
</dbReference>
<dbReference type="PANTHER" id="PTHR30582:SF24">
    <property type="entry name" value="L,D-TRANSPEPTIDASE ERFK_SRFK-RELATED"/>
    <property type="match status" value="1"/>
</dbReference>
<evidence type="ECO:0000313" key="13">
    <source>
        <dbReference type="Proteomes" id="UP000001661"/>
    </source>
</evidence>
<evidence type="ECO:0000256" key="5">
    <source>
        <dbReference type="ARBA" id="ARBA00022801"/>
    </source>
</evidence>
<evidence type="ECO:0000256" key="7">
    <source>
        <dbReference type="ARBA" id="ARBA00022984"/>
    </source>
</evidence>
<evidence type="ECO:0000256" key="1">
    <source>
        <dbReference type="ARBA" id="ARBA00004752"/>
    </source>
</evidence>
<dbReference type="Gene3D" id="2.40.440.10">
    <property type="entry name" value="L,D-transpeptidase catalytic domain-like"/>
    <property type="match status" value="1"/>
</dbReference>
<dbReference type="AlphaFoldDB" id="D9QQB5"/>
<dbReference type="Pfam" id="PF01471">
    <property type="entry name" value="PG_binding_1"/>
    <property type="match status" value="2"/>
</dbReference>
<dbReference type="STRING" id="574087.Acear_1186"/>
<feature type="signal peptide" evidence="10">
    <location>
        <begin position="1"/>
        <end position="23"/>
    </location>
</feature>
<feature type="active site" description="Proton donor/acceptor" evidence="9">
    <location>
        <position position="196"/>
    </location>
</feature>
<evidence type="ECO:0000256" key="10">
    <source>
        <dbReference type="SAM" id="SignalP"/>
    </source>
</evidence>
<dbReference type="GO" id="GO:0071555">
    <property type="term" value="P:cell wall organization"/>
    <property type="evidence" value="ECO:0007669"/>
    <property type="project" value="UniProtKB-UniRule"/>
</dbReference>
<dbReference type="PROSITE" id="PS52029">
    <property type="entry name" value="LD_TPASE"/>
    <property type="match status" value="1"/>
</dbReference>
<dbReference type="UniPathway" id="UPA00219"/>
<evidence type="ECO:0000256" key="8">
    <source>
        <dbReference type="ARBA" id="ARBA00023316"/>
    </source>
</evidence>
<feature type="active site" description="Nucleophile" evidence="9">
    <location>
        <position position="212"/>
    </location>
</feature>
<evidence type="ECO:0000256" key="9">
    <source>
        <dbReference type="PROSITE-ProRule" id="PRU01373"/>
    </source>
</evidence>
<keyword evidence="13" id="KW-1185">Reference proteome</keyword>
<comment type="similarity">
    <text evidence="2">Belongs to the YkuD family.</text>
</comment>
<protein>
    <submittedName>
        <fullName evidence="12">ErfK/YbiS/YcfS/YnhG family protein</fullName>
    </submittedName>
</protein>
<keyword evidence="5" id="KW-0378">Hydrolase</keyword>
<dbReference type="InterPro" id="IPR050979">
    <property type="entry name" value="LD-transpeptidase"/>
</dbReference>
<proteinExistence type="inferred from homology"/>
<dbReference type="SUPFAM" id="SSF47090">
    <property type="entry name" value="PGBD-like"/>
    <property type="match status" value="2"/>
</dbReference>
<organism evidence="12 13">
    <name type="scientific">Acetohalobium arabaticum (strain ATCC 49924 / DSM 5501 / Z-7288)</name>
    <dbReference type="NCBI Taxonomy" id="574087"/>
    <lineage>
        <taxon>Bacteria</taxon>
        <taxon>Bacillati</taxon>
        <taxon>Bacillota</taxon>
        <taxon>Clostridia</taxon>
        <taxon>Halanaerobiales</taxon>
        <taxon>Halobacteroidaceae</taxon>
        <taxon>Acetohalobium</taxon>
    </lineage>
</organism>
<dbReference type="RefSeq" id="WP_013278152.1">
    <property type="nucleotide sequence ID" value="NC_014378.1"/>
</dbReference>
<dbReference type="GO" id="GO:0071972">
    <property type="term" value="F:peptidoglycan L,D-transpeptidase activity"/>
    <property type="evidence" value="ECO:0007669"/>
    <property type="project" value="TreeGrafter"/>
</dbReference>
<keyword evidence="4" id="KW-0808">Transferase</keyword>
<dbReference type="PANTHER" id="PTHR30582">
    <property type="entry name" value="L,D-TRANSPEPTIDASE"/>
    <property type="match status" value="1"/>
</dbReference>
<dbReference type="MEROPS" id="C82.003"/>
<dbReference type="InterPro" id="IPR002477">
    <property type="entry name" value="Peptidoglycan-bd-like"/>
</dbReference>
<dbReference type="InterPro" id="IPR036365">
    <property type="entry name" value="PGBD-like_sf"/>
</dbReference>
<dbReference type="CDD" id="cd16913">
    <property type="entry name" value="YkuD_like"/>
    <property type="match status" value="1"/>
</dbReference>
<dbReference type="Proteomes" id="UP000001661">
    <property type="component" value="Chromosome"/>
</dbReference>
<evidence type="ECO:0000313" key="12">
    <source>
        <dbReference type="EMBL" id="ADL12706.1"/>
    </source>
</evidence>
<dbReference type="GO" id="GO:0018104">
    <property type="term" value="P:peptidoglycan-protein cross-linking"/>
    <property type="evidence" value="ECO:0007669"/>
    <property type="project" value="TreeGrafter"/>
</dbReference>
<keyword evidence="8 9" id="KW-0961">Cell wall biogenesis/degradation</keyword>
<evidence type="ECO:0000256" key="6">
    <source>
        <dbReference type="ARBA" id="ARBA00022960"/>
    </source>
</evidence>
<gene>
    <name evidence="12" type="ordered locus">Acear_1186</name>
</gene>
<dbReference type="GO" id="GO:0005576">
    <property type="term" value="C:extracellular region"/>
    <property type="evidence" value="ECO:0007669"/>
    <property type="project" value="TreeGrafter"/>
</dbReference>
<keyword evidence="10" id="KW-0732">Signal</keyword>
<dbReference type="eggNOG" id="COG1376">
    <property type="taxonomic scope" value="Bacteria"/>
</dbReference>
<evidence type="ECO:0000256" key="4">
    <source>
        <dbReference type="ARBA" id="ARBA00022679"/>
    </source>
</evidence>
<dbReference type="HOGENOM" id="CLU_874170_0_0_9"/>
<feature type="chain" id="PRO_5003127109" evidence="10">
    <location>
        <begin position="24"/>
        <end position="312"/>
    </location>
</feature>
<evidence type="ECO:0000259" key="11">
    <source>
        <dbReference type="PROSITE" id="PS52029"/>
    </source>
</evidence>
<evidence type="ECO:0000256" key="3">
    <source>
        <dbReference type="ARBA" id="ARBA00022676"/>
    </source>
</evidence>
<name>D9QQB5_ACEAZ</name>
<accession>D9QQB5</accession>
<feature type="domain" description="L,D-TPase catalytic" evidence="11">
    <location>
        <begin position="127"/>
        <end position="236"/>
    </location>
</feature>
<dbReference type="InterPro" id="IPR005490">
    <property type="entry name" value="LD_TPept_cat_dom"/>
</dbReference>
<dbReference type="Gene3D" id="1.10.101.10">
    <property type="entry name" value="PGBD-like superfamily/PGBD"/>
    <property type="match status" value="2"/>
</dbReference>
<keyword evidence="7 9" id="KW-0573">Peptidoglycan synthesis</keyword>
<evidence type="ECO:0000256" key="2">
    <source>
        <dbReference type="ARBA" id="ARBA00005992"/>
    </source>
</evidence>
<reference evidence="12 13" key="1">
    <citation type="journal article" date="2010" name="Stand. Genomic Sci.">
        <title>Complete genome sequence of Acetohalobium arabaticum type strain (Z-7288).</title>
        <authorList>
            <person name="Sikorski J."/>
            <person name="Lapidus A."/>
            <person name="Chertkov O."/>
            <person name="Lucas S."/>
            <person name="Copeland A."/>
            <person name="Glavina Del Rio T."/>
            <person name="Nolan M."/>
            <person name="Tice H."/>
            <person name="Cheng J.F."/>
            <person name="Han C."/>
            <person name="Brambilla E."/>
            <person name="Pitluck S."/>
            <person name="Liolios K."/>
            <person name="Ivanova N."/>
            <person name="Mavromatis K."/>
            <person name="Mikhailova N."/>
            <person name="Pati A."/>
            <person name="Bruce D."/>
            <person name="Detter C."/>
            <person name="Tapia R."/>
            <person name="Goodwin L."/>
            <person name="Chen A."/>
            <person name="Palaniappan K."/>
            <person name="Land M."/>
            <person name="Hauser L."/>
            <person name="Chang Y.J."/>
            <person name="Jeffries C.D."/>
            <person name="Rohde M."/>
            <person name="Goker M."/>
            <person name="Spring S."/>
            <person name="Woyke T."/>
            <person name="Bristow J."/>
            <person name="Eisen J.A."/>
            <person name="Markowitz V."/>
            <person name="Hugenholtz P."/>
            <person name="Kyrpides N.C."/>
            <person name="Klenk H.P."/>
        </authorList>
    </citation>
    <scope>NUCLEOTIDE SEQUENCE [LARGE SCALE GENOMIC DNA]</scope>
    <source>
        <strain evidence="13">ATCC 49924 / DSM 5501 / Z-7288</strain>
    </source>
</reference>
<dbReference type="SUPFAM" id="SSF141523">
    <property type="entry name" value="L,D-transpeptidase catalytic domain-like"/>
    <property type="match status" value="1"/>
</dbReference>
<dbReference type="KEGG" id="aar:Acear_1186"/>
<dbReference type="eggNOG" id="COG3409">
    <property type="taxonomic scope" value="Bacteria"/>
</dbReference>
<keyword evidence="6 9" id="KW-0133">Cell shape</keyword>
<comment type="pathway">
    <text evidence="1 9">Cell wall biogenesis; peptidoglycan biosynthesis.</text>
</comment>
<dbReference type="InterPro" id="IPR038063">
    <property type="entry name" value="Transpep_catalytic_dom"/>
</dbReference>
<keyword evidence="3" id="KW-0328">Glycosyltransferase</keyword>